<dbReference type="EMBL" id="KV419476">
    <property type="protein sequence ID" value="KZS86661.1"/>
    <property type="molecule type" value="Genomic_DNA"/>
</dbReference>
<evidence type="ECO:0000259" key="2">
    <source>
        <dbReference type="Pfam" id="PF03372"/>
    </source>
</evidence>
<gene>
    <name evidence="3" type="ORF">SISNIDRAFT_491763</name>
</gene>
<dbReference type="InterPro" id="IPR036691">
    <property type="entry name" value="Endo/exonu/phosph_ase_sf"/>
</dbReference>
<dbReference type="AlphaFoldDB" id="A0A164MFF4"/>
<proteinExistence type="predicted"/>
<dbReference type="Proteomes" id="UP000076722">
    <property type="component" value="Unassembled WGS sequence"/>
</dbReference>
<dbReference type="OrthoDB" id="3041680at2759"/>
<feature type="domain" description="Endonuclease/exonuclease/phosphatase" evidence="2">
    <location>
        <begin position="49"/>
        <end position="227"/>
    </location>
</feature>
<sequence length="329" mass="35504">MENFDRQPDRQLPVTGKNGKSPVATGLSNSSEELNLPLPRNFNIFARSRTLDPESRVGSGGVAIIFHSSLPMICRDDLSGPDFLVCQLGLLLLATFYILPAGSDWLLRYDPSSWDRLCTLAALAASSSMQFIALGDTNARTGTLSSDPETYQRVSADRTVCARGRALLDLCKTAHWRIANGFLPDSSDLTSHQHNGASVVDYAILSESFFTDEPVLNILPRVGSSDHSPLRLLARIPAHVWARDPIPSCPRRRSAASPAALLWEVTENPPPLDTLFREAIACTPSDLELSSALYGTAAPSPCPLFVHTCGRARSLPAPSAIAAVFVGPN</sequence>
<keyword evidence="4" id="KW-1185">Reference proteome</keyword>
<dbReference type="SUPFAM" id="SSF56219">
    <property type="entry name" value="DNase I-like"/>
    <property type="match status" value="1"/>
</dbReference>
<accession>A0A164MFF4</accession>
<dbReference type="InterPro" id="IPR005135">
    <property type="entry name" value="Endo/exonuclease/phosphatase"/>
</dbReference>
<evidence type="ECO:0000313" key="3">
    <source>
        <dbReference type="EMBL" id="KZS86661.1"/>
    </source>
</evidence>
<dbReference type="GO" id="GO:0003824">
    <property type="term" value="F:catalytic activity"/>
    <property type="evidence" value="ECO:0007669"/>
    <property type="project" value="InterPro"/>
</dbReference>
<protein>
    <recommendedName>
        <fullName evidence="2">Endonuclease/exonuclease/phosphatase domain-containing protein</fullName>
    </recommendedName>
</protein>
<evidence type="ECO:0000313" key="4">
    <source>
        <dbReference type="Proteomes" id="UP000076722"/>
    </source>
</evidence>
<reference evidence="3 4" key="1">
    <citation type="journal article" date="2016" name="Mol. Biol. Evol.">
        <title>Comparative Genomics of Early-Diverging Mushroom-Forming Fungi Provides Insights into the Origins of Lignocellulose Decay Capabilities.</title>
        <authorList>
            <person name="Nagy L.G."/>
            <person name="Riley R."/>
            <person name="Tritt A."/>
            <person name="Adam C."/>
            <person name="Daum C."/>
            <person name="Floudas D."/>
            <person name="Sun H."/>
            <person name="Yadav J.S."/>
            <person name="Pangilinan J."/>
            <person name="Larsson K.H."/>
            <person name="Matsuura K."/>
            <person name="Barry K."/>
            <person name="Labutti K."/>
            <person name="Kuo R."/>
            <person name="Ohm R.A."/>
            <person name="Bhattacharya S.S."/>
            <person name="Shirouzu T."/>
            <person name="Yoshinaga Y."/>
            <person name="Martin F.M."/>
            <person name="Grigoriev I.V."/>
            <person name="Hibbett D.S."/>
        </authorList>
    </citation>
    <scope>NUCLEOTIDE SEQUENCE [LARGE SCALE GENOMIC DNA]</scope>
    <source>
        <strain evidence="3 4">HHB9708</strain>
    </source>
</reference>
<feature type="region of interest" description="Disordered" evidence="1">
    <location>
        <begin position="1"/>
        <end position="32"/>
    </location>
</feature>
<evidence type="ECO:0000256" key="1">
    <source>
        <dbReference type="SAM" id="MobiDB-lite"/>
    </source>
</evidence>
<organism evidence="3 4">
    <name type="scientific">Sistotremastrum niveocremeum HHB9708</name>
    <dbReference type="NCBI Taxonomy" id="1314777"/>
    <lineage>
        <taxon>Eukaryota</taxon>
        <taxon>Fungi</taxon>
        <taxon>Dikarya</taxon>
        <taxon>Basidiomycota</taxon>
        <taxon>Agaricomycotina</taxon>
        <taxon>Agaricomycetes</taxon>
        <taxon>Sistotremastrales</taxon>
        <taxon>Sistotremastraceae</taxon>
        <taxon>Sertulicium</taxon>
        <taxon>Sertulicium niveocremeum</taxon>
    </lineage>
</organism>
<dbReference type="Gene3D" id="3.60.10.10">
    <property type="entry name" value="Endonuclease/exonuclease/phosphatase"/>
    <property type="match status" value="1"/>
</dbReference>
<dbReference type="Pfam" id="PF03372">
    <property type="entry name" value="Exo_endo_phos"/>
    <property type="match status" value="1"/>
</dbReference>
<name>A0A164MFF4_9AGAM</name>